<name>A0A6F8V5Y8_9PROT</name>
<feature type="chain" id="PRO_5026335704" description="BON domain-containing protein" evidence="2">
    <location>
        <begin position="25"/>
        <end position="188"/>
    </location>
</feature>
<dbReference type="KEGG" id="slac:SKTS_01290"/>
<evidence type="ECO:0000256" key="2">
    <source>
        <dbReference type="SAM" id="SignalP"/>
    </source>
</evidence>
<protein>
    <recommendedName>
        <fullName evidence="3">BON domain-containing protein</fullName>
    </recommendedName>
</protein>
<feature type="signal peptide" evidence="2">
    <location>
        <begin position="1"/>
        <end position="24"/>
    </location>
</feature>
<sequence>MRKFLPLLLLAVIPALQGCFPVVATGVGAGALMVTDRRTSGTYIEDQGIELKAMTRLNDKFNDSVHVTVTSYNRNVLLTGQAPTEVLKADVEQEVRTVPNVASVLNEMAIGPLTSFASHSNDTYITSKVKGRMIEANKFPVNQVKVVTENGVVYLLGIVTRQVADEAVEIARTTSDVKKVVKVFEYEN</sequence>
<dbReference type="Pfam" id="PF04972">
    <property type="entry name" value="BON"/>
    <property type="match status" value="2"/>
</dbReference>
<dbReference type="Gene3D" id="3.40.1520.20">
    <property type="match status" value="1"/>
</dbReference>
<gene>
    <name evidence="4" type="ORF">SKTS_01290</name>
</gene>
<evidence type="ECO:0000256" key="1">
    <source>
        <dbReference type="ARBA" id="ARBA00022729"/>
    </source>
</evidence>
<dbReference type="InterPro" id="IPR014004">
    <property type="entry name" value="Transpt-assoc_nodulatn_dom_bac"/>
</dbReference>
<dbReference type="AlphaFoldDB" id="A0A6F8V5Y8"/>
<dbReference type="PANTHER" id="PTHR34606:SF4">
    <property type="entry name" value="OUTER MEMBRANE LIPOPROTEIN DOLP"/>
    <property type="match status" value="1"/>
</dbReference>
<evidence type="ECO:0000259" key="3">
    <source>
        <dbReference type="PROSITE" id="PS50914"/>
    </source>
</evidence>
<dbReference type="RefSeq" id="WP_173058867.1">
    <property type="nucleotide sequence ID" value="NZ_AP022853.1"/>
</dbReference>
<organism evidence="4 5">
    <name type="scientific">Sulfurimicrobium lacus</name>
    <dbReference type="NCBI Taxonomy" id="2715678"/>
    <lineage>
        <taxon>Bacteria</taxon>
        <taxon>Pseudomonadati</taxon>
        <taxon>Pseudomonadota</taxon>
        <taxon>Betaproteobacteria</taxon>
        <taxon>Nitrosomonadales</taxon>
        <taxon>Sulfuricellaceae</taxon>
        <taxon>Sulfurimicrobium</taxon>
    </lineage>
</organism>
<accession>A0A6F8V5Y8</accession>
<dbReference type="SMART" id="SM00749">
    <property type="entry name" value="BON"/>
    <property type="match status" value="2"/>
</dbReference>
<dbReference type="EMBL" id="AP022853">
    <property type="protein sequence ID" value="BCB25243.1"/>
    <property type="molecule type" value="Genomic_DNA"/>
</dbReference>
<keyword evidence="5" id="KW-1185">Reference proteome</keyword>
<dbReference type="PROSITE" id="PS50914">
    <property type="entry name" value="BON"/>
    <property type="match status" value="2"/>
</dbReference>
<keyword evidence="1 2" id="KW-0732">Signal</keyword>
<dbReference type="InterPro" id="IPR007055">
    <property type="entry name" value="BON_dom"/>
</dbReference>
<dbReference type="PANTHER" id="PTHR34606">
    <property type="entry name" value="BON DOMAIN-CONTAINING PROTEIN"/>
    <property type="match status" value="1"/>
</dbReference>
<dbReference type="InterPro" id="IPR051686">
    <property type="entry name" value="Lipoprotein_DolP"/>
</dbReference>
<proteinExistence type="predicted"/>
<feature type="domain" description="BON" evidence="3">
    <location>
        <begin position="40"/>
        <end position="112"/>
    </location>
</feature>
<evidence type="ECO:0000313" key="5">
    <source>
        <dbReference type="Proteomes" id="UP000502260"/>
    </source>
</evidence>
<evidence type="ECO:0000313" key="4">
    <source>
        <dbReference type="EMBL" id="BCB25243.1"/>
    </source>
</evidence>
<dbReference type="PROSITE" id="PS51257">
    <property type="entry name" value="PROKAR_LIPOPROTEIN"/>
    <property type="match status" value="1"/>
</dbReference>
<reference evidence="5" key="1">
    <citation type="submission" date="2020-03" db="EMBL/GenBank/DDBJ databases">
        <title>Complete genome sequence of sulfur-oxidizing bacterium skT11.</title>
        <authorList>
            <person name="Kanda M."/>
            <person name="Kojima H."/>
            <person name="Fukui M."/>
        </authorList>
    </citation>
    <scope>NUCLEOTIDE SEQUENCE [LARGE SCALE GENOMIC DNA]</scope>
    <source>
        <strain evidence="5">skT11</strain>
    </source>
</reference>
<dbReference type="Proteomes" id="UP000502260">
    <property type="component" value="Chromosome"/>
</dbReference>
<feature type="domain" description="BON" evidence="3">
    <location>
        <begin position="121"/>
        <end position="188"/>
    </location>
</feature>